<evidence type="ECO:0000259" key="1">
    <source>
        <dbReference type="Pfam" id="PF05876"/>
    </source>
</evidence>
<dbReference type="InterPro" id="IPR051220">
    <property type="entry name" value="TFA_Chaperone"/>
</dbReference>
<evidence type="ECO:0000313" key="4">
    <source>
        <dbReference type="Proteomes" id="UP000255460"/>
    </source>
</evidence>
<accession>A0A376KXJ3</accession>
<reference evidence="3 4" key="1">
    <citation type="submission" date="2018-06" db="EMBL/GenBank/DDBJ databases">
        <authorList>
            <consortium name="Pathogen Informatics"/>
            <person name="Doyle S."/>
        </authorList>
    </citation>
    <scope>NUCLEOTIDE SEQUENCE [LARGE SCALE GENOMIC DNA]</scope>
    <source>
        <strain evidence="3 4">NCTC10418</strain>
    </source>
</reference>
<feature type="domain" description="Terminase large subunit GpA endonuclease" evidence="2">
    <location>
        <begin position="190"/>
        <end position="315"/>
    </location>
</feature>
<feature type="domain" description="Phage terminase large subunit GpA ATPase" evidence="1">
    <location>
        <begin position="25"/>
        <end position="160"/>
    </location>
</feature>
<organism evidence="3 4">
    <name type="scientific">Escherichia coli</name>
    <dbReference type="NCBI Taxonomy" id="562"/>
    <lineage>
        <taxon>Bacteria</taxon>
        <taxon>Pseudomonadati</taxon>
        <taxon>Pseudomonadota</taxon>
        <taxon>Gammaproteobacteria</taxon>
        <taxon>Enterobacterales</taxon>
        <taxon>Enterobacteriaceae</taxon>
        <taxon>Escherichia</taxon>
    </lineage>
</organism>
<evidence type="ECO:0000259" key="2">
    <source>
        <dbReference type="Pfam" id="PF20454"/>
    </source>
</evidence>
<dbReference type="Proteomes" id="UP000255460">
    <property type="component" value="Unassembled WGS sequence"/>
</dbReference>
<proteinExistence type="predicted"/>
<protein>
    <submittedName>
        <fullName evidence="3">Terminase large subunit (Gp2)</fullName>
    </submittedName>
</protein>
<dbReference type="EMBL" id="UFZQ01000001">
    <property type="protein sequence ID" value="STE86750.1"/>
    <property type="molecule type" value="Genomic_DNA"/>
</dbReference>
<evidence type="ECO:0000313" key="3">
    <source>
        <dbReference type="EMBL" id="STE86750.1"/>
    </source>
</evidence>
<dbReference type="Pfam" id="PF05876">
    <property type="entry name" value="GpA_ATPase"/>
    <property type="match status" value="1"/>
</dbReference>
<dbReference type="InterPro" id="IPR046454">
    <property type="entry name" value="GpA_endonuclease"/>
</dbReference>
<dbReference type="PANTHER" id="PTHR34413:SF2">
    <property type="entry name" value="PROPHAGE TAIL FIBER ASSEMBLY PROTEIN HOMOLOG TFAE-RELATED"/>
    <property type="match status" value="1"/>
</dbReference>
<dbReference type="AlphaFoldDB" id="A0A376KXJ3"/>
<sequence length="365" mass="41156">MVWQKTSGQHAYPENVSPSGVGFWCLGGAAAKNYREKSVDVVCYDELSSFEPDVEKEGSPTLLGDKRIEGSVWPKSIRGSTPKIKGFCQIEKAANESAHFMRFYVPCPHCGEAQYLKFGDDATTFGLKWEKGKPETVYYLCEHNGCVIRQSELDQTDGRWICDNTGMWTRDGLTFYSAGDEEIPPPRSISYHIWTAYSPFTTWVQIVYDWLDALKDPNGVKTFINTTLGEPYEEAVAEKLSFELLLEKVCHYDAQVPLRVVYLTAGIDSQKNRYEIYVWGWAPGEEAFLIDKQIIMGRPEDEDTLKRVDAVIRKNTVMQMALKFPFPASAGIPVVLTRTLCISDPENTALFLCSPSKGRRCTASQ</sequence>
<gene>
    <name evidence="3" type="ORF">NCTC10418_04404</name>
</gene>
<dbReference type="Pfam" id="PF20454">
    <property type="entry name" value="GpA_nuclease"/>
    <property type="match status" value="1"/>
</dbReference>
<dbReference type="InterPro" id="IPR046453">
    <property type="entry name" value="GpA_ATPase"/>
</dbReference>
<name>A0A376KXJ3_ECOLX</name>
<dbReference type="GO" id="GO:0004519">
    <property type="term" value="F:endonuclease activity"/>
    <property type="evidence" value="ECO:0007669"/>
    <property type="project" value="InterPro"/>
</dbReference>
<dbReference type="PANTHER" id="PTHR34413">
    <property type="entry name" value="PROPHAGE TAIL FIBER ASSEMBLY PROTEIN HOMOLOG TFAE-RELATED-RELATED"/>
    <property type="match status" value="1"/>
</dbReference>
<dbReference type="GO" id="GO:0016887">
    <property type="term" value="F:ATP hydrolysis activity"/>
    <property type="evidence" value="ECO:0007669"/>
    <property type="project" value="InterPro"/>
</dbReference>